<sequence>MIYFEEELTPLEKLEEYIMNEYDMEFLNDEIIGKVNTIEQQIANNNRALQEVELKDSWEDIKSNIRELEKYKDRGLFCKYAVHMDSCLWGQGYVIFDQDYRFIDFVRTI</sequence>
<reference evidence="2" key="1">
    <citation type="journal article" date="2019" name="Int. J. Syst. Evol. Microbiol.">
        <title>The Global Catalogue of Microorganisms (GCM) 10K type strain sequencing project: providing services to taxonomists for standard genome sequencing and annotation.</title>
        <authorList>
            <consortium name="The Broad Institute Genomics Platform"/>
            <consortium name="The Broad Institute Genome Sequencing Center for Infectious Disease"/>
            <person name="Wu L."/>
            <person name="Ma J."/>
        </authorList>
    </citation>
    <scope>NUCLEOTIDE SEQUENCE [LARGE SCALE GENOMIC DNA]</scope>
    <source>
        <strain evidence="2">JCM 1417</strain>
    </source>
</reference>
<evidence type="ECO:0000313" key="2">
    <source>
        <dbReference type="Proteomes" id="UP001501047"/>
    </source>
</evidence>
<keyword evidence="2" id="KW-1185">Reference proteome</keyword>
<name>A0ABP3VSX0_CLOSU</name>
<organism evidence="1 2">
    <name type="scientific">Clostridium subterminale</name>
    <dbReference type="NCBI Taxonomy" id="1550"/>
    <lineage>
        <taxon>Bacteria</taxon>
        <taxon>Bacillati</taxon>
        <taxon>Bacillota</taxon>
        <taxon>Clostridia</taxon>
        <taxon>Eubacteriales</taxon>
        <taxon>Clostridiaceae</taxon>
        <taxon>Clostridium</taxon>
    </lineage>
</organism>
<evidence type="ECO:0000313" key="1">
    <source>
        <dbReference type="EMBL" id="GAA0768681.1"/>
    </source>
</evidence>
<accession>A0ABP3VSX0</accession>
<dbReference type="Proteomes" id="UP001501047">
    <property type="component" value="Unassembled WGS sequence"/>
</dbReference>
<dbReference type="EMBL" id="BAAACI010000001">
    <property type="protein sequence ID" value="GAA0768681.1"/>
    <property type="molecule type" value="Genomic_DNA"/>
</dbReference>
<dbReference type="RefSeq" id="WP_343824071.1">
    <property type="nucleotide sequence ID" value="NZ_BAAACI010000001.1"/>
</dbReference>
<gene>
    <name evidence="1" type="ORF">GCM10008908_09320</name>
</gene>
<protein>
    <submittedName>
        <fullName evidence="1">Uncharacterized protein</fullName>
    </submittedName>
</protein>
<proteinExistence type="predicted"/>
<comment type="caution">
    <text evidence="1">The sequence shown here is derived from an EMBL/GenBank/DDBJ whole genome shotgun (WGS) entry which is preliminary data.</text>
</comment>